<dbReference type="PATRIC" id="fig|13035.3.peg.1809"/>
<name>K9YTM2_DACS8</name>
<dbReference type="EMBL" id="CP003944">
    <property type="protein sequence ID" value="AFZ50281.1"/>
    <property type="molecule type" value="Genomic_DNA"/>
</dbReference>
<dbReference type="Gene3D" id="2.60.260.20">
    <property type="entry name" value="Urease metallochaperone UreE, N-terminal domain"/>
    <property type="match status" value="1"/>
</dbReference>
<accession>K9YTM2</accession>
<protein>
    <submittedName>
        <fullName evidence="1">Urease accessory protein UreE</fullName>
    </submittedName>
</protein>
<dbReference type="STRING" id="13035.Dacsa_1608"/>
<keyword evidence="2" id="KW-1185">Reference proteome</keyword>
<dbReference type="Proteomes" id="UP000010482">
    <property type="component" value="Chromosome"/>
</dbReference>
<dbReference type="RefSeq" id="WP_015229278.1">
    <property type="nucleotide sequence ID" value="NC_019780.1"/>
</dbReference>
<dbReference type="SUPFAM" id="SSF69287">
    <property type="entry name" value="Urease metallochaperone UreE, N-terminal domain"/>
    <property type="match status" value="1"/>
</dbReference>
<gene>
    <name evidence="1" type="ORF">Dacsa_1608</name>
</gene>
<evidence type="ECO:0000313" key="1">
    <source>
        <dbReference type="EMBL" id="AFZ50281.1"/>
    </source>
</evidence>
<proteinExistence type="predicted"/>
<dbReference type="HOGENOM" id="CLU_1567901_0_0_3"/>
<dbReference type="KEGG" id="dsl:Dacsa_1608"/>
<dbReference type="AlphaFoldDB" id="K9YTM2"/>
<evidence type="ECO:0000313" key="2">
    <source>
        <dbReference type="Proteomes" id="UP000010482"/>
    </source>
</evidence>
<dbReference type="eggNOG" id="COG2371">
    <property type="taxonomic scope" value="Bacteria"/>
</dbReference>
<dbReference type="OrthoDB" id="3394858at2"/>
<reference evidence="1" key="1">
    <citation type="submission" date="2012-04" db="EMBL/GenBank/DDBJ databases">
        <title>Finished genome of Dactylococcopsis salina PCC 8305.</title>
        <authorList>
            <consortium name="US DOE Joint Genome Institute"/>
            <person name="Gugger M."/>
            <person name="Coursin T."/>
            <person name="Rippka R."/>
            <person name="Tandeau De Marsac N."/>
            <person name="Huntemann M."/>
            <person name="Wei C.-L."/>
            <person name="Han J."/>
            <person name="Detter J.C."/>
            <person name="Han C."/>
            <person name="Tapia R."/>
            <person name="Daligault H."/>
            <person name="Chen A."/>
            <person name="Krypides N."/>
            <person name="Mavromatis K."/>
            <person name="Markowitz V."/>
            <person name="Szeto E."/>
            <person name="Ivanova N."/>
            <person name="Ovchinnikova G."/>
            <person name="Pagani I."/>
            <person name="Pati A."/>
            <person name="Goodwin L."/>
            <person name="Peters L."/>
            <person name="Pitluck S."/>
            <person name="Woyke T."/>
            <person name="Kerfeld C."/>
        </authorList>
    </citation>
    <scope>NUCLEOTIDE SEQUENCE [LARGE SCALE GENOMIC DNA]</scope>
    <source>
        <strain evidence="1">PCC 8305</strain>
    </source>
</reference>
<organism evidence="1 2">
    <name type="scientific">Dactylococcopsis salina (strain PCC 8305)</name>
    <name type="common">Myxobactron salinum</name>
    <dbReference type="NCBI Taxonomy" id="13035"/>
    <lineage>
        <taxon>Bacteria</taxon>
        <taxon>Bacillati</taxon>
        <taxon>Cyanobacteriota</taxon>
        <taxon>Cyanophyceae</taxon>
        <taxon>Nodosilineales</taxon>
        <taxon>Cymatolegaceae</taxon>
        <taxon>Dactylococcopsis</taxon>
    </lineage>
</organism>
<sequence>MWTARHYFGNIQDHPELKHQIQQKTYLEVEITPEENRKGRIYTQTRQGNPIGIIKERFQSLREGDIFQTDQGHWLLISLQRETVMVVQWDSQRPYQLQDFINFGHVLGNHHYPIQVQENCLYIKLVTEPKMMEALIHSLGIPGLEIRYEEYQADTLTFYSNSARKPSI</sequence>
<dbReference type="InterPro" id="IPR036118">
    <property type="entry name" value="UreE_N_sf"/>
</dbReference>